<feature type="transmembrane region" description="Helical" evidence="7">
    <location>
        <begin position="48"/>
        <end position="71"/>
    </location>
</feature>
<comment type="caution">
    <text evidence="9">The sequence shown here is derived from an EMBL/GenBank/DDBJ whole genome shotgun (WGS) entry which is preliminary data.</text>
</comment>
<feature type="transmembrane region" description="Helical" evidence="7">
    <location>
        <begin position="347"/>
        <end position="366"/>
    </location>
</feature>
<evidence type="ECO:0000256" key="7">
    <source>
        <dbReference type="SAM" id="Phobius"/>
    </source>
</evidence>
<dbReference type="Pfam" id="PF07690">
    <property type="entry name" value="MFS_1"/>
    <property type="match status" value="1"/>
</dbReference>
<feature type="transmembrane region" description="Helical" evidence="7">
    <location>
        <begin position="145"/>
        <end position="165"/>
    </location>
</feature>
<evidence type="ECO:0000256" key="6">
    <source>
        <dbReference type="ARBA" id="ARBA00023251"/>
    </source>
</evidence>
<dbReference type="InterPro" id="IPR020846">
    <property type="entry name" value="MFS_dom"/>
</dbReference>
<proteinExistence type="predicted"/>
<feature type="transmembrane region" description="Helical" evidence="7">
    <location>
        <begin position="113"/>
        <end position="133"/>
    </location>
</feature>
<feature type="domain" description="Major facilitator superfamily (MFS) profile" evidence="8">
    <location>
        <begin position="17"/>
        <end position="394"/>
    </location>
</feature>
<feature type="transmembrane region" description="Helical" evidence="7">
    <location>
        <begin position="18"/>
        <end position="42"/>
    </location>
</feature>
<dbReference type="SUPFAM" id="SSF103473">
    <property type="entry name" value="MFS general substrate transporter"/>
    <property type="match status" value="1"/>
</dbReference>
<feature type="transmembrane region" description="Helical" evidence="7">
    <location>
        <begin position="212"/>
        <end position="234"/>
    </location>
</feature>
<dbReference type="PANTHER" id="PTHR42718">
    <property type="entry name" value="MAJOR FACILITATOR SUPERFAMILY MULTIDRUG TRANSPORTER MFSC"/>
    <property type="match status" value="1"/>
</dbReference>
<feature type="transmembrane region" description="Helical" evidence="7">
    <location>
        <begin position="83"/>
        <end position="107"/>
    </location>
</feature>
<dbReference type="InterPro" id="IPR011701">
    <property type="entry name" value="MFS"/>
</dbReference>
<feature type="transmembrane region" description="Helical" evidence="7">
    <location>
        <begin position="372"/>
        <end position="390"/>
    </location>
</feature>
<dbReference type="Proteomes" id="UP001352223">
    <property type="component" value="Unassembled WGS sequence"/>
</dbReference>
<dbReference type="PANTHER" id="PTHR42718:SF9">
    <property type="entry name" value="MAJOR FACILITATOR SUPERFAMILY MULTIDRUG TRANSPORTER MFSC"/>
    <property type="match status" value="1"/>
</dbReference>
<organism evidence="9 10">
    <name type="scientific">Streptomyces kunmingensis</name>
    <dbReference type="NCBI Taxonomy" id="68225"/>
    <lineage>
        <taxon>Bacteria</taxon>
        <taxon>Bacillati</taxon>
        <taxon>Actinomycetota</taxon>
        <taxon>Actinomycetes</taxon>
        <taxon>Kitasatosporales</taxon>
        <taxon>Streptomycetaceae</taxon>
        <taxon>Streptomyces</taxon>
    </lineage>
</organism>
<evidence type="ECO:0000256" key="5">
    <source>
        <dbReference type="ARBA" id="ARBA00023136"/>
    </source>
</evidence>
<name>A0ABU6CJC4_9ACTN</name>
<dbReference type="EMBL" id="JAOZYB010000317">
    <property type="protein sequence ID" value="MEB3964814.1"/>
    <property type="molecule type" value="Genomic_DNA"/>
</dbReference>
<keyword evidence="6" id="KW-0046">Antibiotic resistance</keyword>
<feature type="transmembrane region" description="Helical" evidence="7">
    <location>
        <begin position="171"/>
        <end position="191"/>
    </location>
</feature>
<keyword evidence="3 7" id="KW-0812">Transmembrane</keyword>
<evidence type="ECO:0000256" key="4">
    <source>
        <dbReference type="ARBA" id="ARBA00022989"/>
    </source>
</evidence>
<dbReference type="PRINTS" id="PR01035">
    <property type="entry name" value="TCRTETA"/>
</dbReference>
<evidence type="ECO:0000313" key="10">
    <source>
        <dbReference type="Proteomes" id="UP001352223"/>
    </source>
</evidence>
<dbReference type="InterPro" id="IPR001958">
    <property type="entry name" value="Tet-R_TetA/multi-R_MdtG-like"/>
</dbReference>
<feature type="transmembrane region" description="Helical" evidence="7">
    <location>
        <begin position="246"/>
        <end position="266"/>
    </location>
</feature>
<dbReference type="InterPro" id="IPR036259">
    <property type="entry name" value="MFS_trans_sf"/>
</dbReference>
<reference evidence="9 10" key="1">
    <citation type="submission" date="2022-10" db="EMBL/GenBank/DDBJ databases">
        <authorList>
            <person name="Xie J."/>
            <person name="Shen N."/>
        </authorList>
    </citation>
    <scope>NUCLEOTIDE SEQUENCE [LARGE SCALE GENOMIC DNA]</scope>
    <source>
        <strain evidence="9 10">DSM 41681</strain>
    </source>
</reference>
<evidence type="ECO:0000259" key="8">
    <source>
        <dbReference type="PROSITE" id="PS50850"/>
    </source>
</evidence>
<accession>A0ABU6CJC4</accession>
<dbReference type="CDD" id="cd17321">
    <property type="entry name" value="MFS_MMR_MDR_like"/>
    <property type="match status" value="1"/>
</dbReference>
<keyword evidence="5 7" id="KW-0472">Membrane</keyword>
<dbReference type="Gene3D" id="1.20.1250.20">
    <property type="entry name" value="MFS general substrate transporter like domains"/>
    <property type="match status" value="1"/>
</dbReference>
<keyword evidence="10" id="KW-1185">Reference proteome</keyword>
<gene>
    <name evidence="9" type="ORF">OKJ48_31975</name>
</gene>
<dbReference type="RefSeq" id="WP_324772533.1">
    <property type="nucleotide sequence ID" value="NZ_BAAATS010000006.1"/>
</dbReference>
<feature type="transmembrane region" description="Helical" evidence="7">
    <location>
        <begin position="278"/>
        <end position="295"/>
    </location>
</feature>
<keyword evidence="4 7" id="KW-1133">Transmembrane helix</keyword>
<comment type="subcellular location">
    <subcellularLocation>
        <location evidence="1">Cell membrane</location>
        <topology evidence="1">Multi-pass membrane protein</topology>
    </subcellularLocation>
</comment>
<protein>
    <submittedName>
        <fullName evidence="9">MFS transporter</fullName>
    </submittedName>
</protein>
<keyword evidence="2" id="KW-0813">Transport</keyword>
<sequence>MAETLVTPARKDHGGRMLFVLSGNMVLDAVEVSVVLVALPSIAADLRLSIWTVQWLMTGFALGFAAVLLIGPRLTARWGLRRCYLVALLVFTLASVAGGLGDTLWLLIASRVVKGGCAALTAPAGLTLIGATFPQGPRLRRAVSVYSLFGACGFTLGLLLSGVLTPLSWRWTFLFPAPVALVLLVGGLRVIPSDGGRSARRPVSALVRHRALLRSALVAASLNGTYASLLLLITFRVTGQFGWAPWQLALALLPACVPLAGSAAFAGRLSARFGTRGPIAAGAAAAFAGQLLLLLRPTTGSYATVLLPTLLLVGAAFVLAFAALNLQATQGLSPQDRGSAVPLYQTGVQLGGVVMLPLVAALLTHGGGPRPALLVIALAGAAGLAVALTGPRSPSIPGSQPT</sequence>
<evidence type="ECO:0000256" key="2">
    <source>
        <dbReference type="ARBA" id="ARBA00022448"/>
    </source>
</evidence>
<feature type="transmembrane region" description="Helical" evidence="7">
    <location>
        <begin position="301"/>
        <end position="326"/>
    </location>
</feature>
<evidence type="ECO:0000313" key="9">
    <source>
        <dbReference type="EMBL" id="MEB3964814.1"/>
    </source>
</evidence>
<dbReference type="PROSITE" id="PS50850">
    <property type="entry name" value="MFS"/>
    <property type="match status" value="1"/>
</dbReference>
<evidence type="ECO:0000256" key="1">
    <source>
        <dbReference type="ARBA" id="ARBA00004651"/>
    </source>
</evidence>
<evidence type="ECO:0000256" key="3">
    <source>
        <dbReference type="ARBA" id="ARBA00022692"/>
    </source>
</evidence>